<evidence type="ECO:0000256" key="2">
    <source>
        <dbReference type="ARBA" id="ARBA00022833"/>
    </source>
</evidence>
<dbReference type="Gene3D" id="3.40.140.10">
    <property type="entry name" value="Cytidine Deaminase, domain 2"/>
    <property type="match status" value="1"/>
</dbReference>
<dbReference type="RefSeq" id="WP_261644232.1">
    <property type="nucleotide sequence ID" value="NZ_JBFKZN010000009.1"/>
</dbReference>
<gene>
    <name evidence="5" type="ORF">ABW286_17525</name>
</gene>
<evidence type="ECO:0000256" key="3">
    <source>
        <dbReference type="SAM" id="SignalP"/>
    </source>
</evidence>
<dbReference type="InterPro" id="IPR016193">
    <property type="entry name" value="Cytidine_deaminase-like"/>
</dbReference>
<dbReference type="Proteomes" id="UP001554567">
    <property type="component" value="Unassembled WGS sequence"/>
</dbReference>
<keyword evidence="5" id="KW-0378">Hydrolase</keyword>
<dbReference type="SUPFAM" id="SSF53927">
    <property type="entry name" value="Cytidine deaminase-like"/>
    <property type="match status" value="1"/>
</dbReference>
<evidence type="ECO:0000313" key="5">
    <source>
        <dbReference type="EMBL" id="MEW5290957.1"/>
    </source>
</evidence>
<dbReference type="Pfam" id="PF00383">
    <property type="entry name" value="dCMP_cyt_deam_1"/>
    <property type="match status" value="1"/>
</dbReference>
<name>A0ABV3N5F1_9GAMM</name>
<keyword evidence="6" id="KW-1185">Reference proteome</keyword>
<keyword evidence="1" id="KW-0479">Metal-binding</keyword>
<dbReference type="EMBL" id="JBFKZN010000009">
    <property type="protein sequence ID" value="MEW5290957.1"/>
    <property type="molecule type" value="Genomic_DNA"/>
</dbReference>
<feature type="chain" id="PRO_5045100243" evidence="3">
    <location>
        <begin position="27"/>
        <end position="195"/>
    </location>
</feature>
<evidence type="ECO:0000313" key="6">
    <source>
        <dbReference type="Proteomes" id="UP001554567"/>
    </source>
</evidence>
<dbReference type="GO" id="GO:0052717">
    <property type="term" value="F:tRNA-specific adenosine-34 deaminase activity"/>
    <property type="evidence" value="ECO:0007669"/>
    <property type="project" value="UniProtKB-EC"/>
</dbReference>
<dbReference type="PROSITE" id="PS00903">
    <property type="entry name" value="CYT_DCMP_DEAMINASES_1"/>
    <property type="match status" value="1"/>
</dbReference>
<evidence type="ECO:0000256" key="1">
    <source>
        <dbReference type="ARBA" id="ARBA00022723"/>
    </source>
</evidence>
<proteinExistence type="predicted"/>
<dbReference type="PROSITE" id="PS51747">
    <property type="entry name" value="CYT_DCMP_DEAMINASES_2"/>
    <property type="match status" value="1"/>
</dbReference>
<reference evidence="5 6" key="1">
    <citation type="submission" date="2024-07" db="EMBL/GenBank/DDBJ databases">
        <authorList>
            <person name="Dulla G.F.J."/>
            <person name="Delorm J.G."/>
        </authorList>
    </citation>
    <scope>NUCLEOTIDE SEQUENCE [LARGE SCALE GENOMIC DNA]</scope>
    <source>
        <strain evidence="5 6">JGD 233</strain>
    </source>
</reference>
<dbReference type="CDD" id="cd01285">
    <property type="entry name" value="nucleoside_deaminase"/>
    <property type="match status" value="1"/>
</dbReference>
<organism evidence="5 6">
    <name type="scientific">Erwinia papayae</name>
    <dbReference type="NCBI Taxonomy" id="206499"/>
    <lineage>
        <taxon>Bacteria</taxon>
        <taxon>Pseudomonadati</taxon>
        <taxon>Pseudomonadota</taxon>
        <taxon>Gammaproteobacteria</taxon>
        <taxon>Enterobacterales</taxon>
        <taxon>Erwiniaceae</taxon>
        <taxon>Erwinia</taxon>
    </lineage>
</organism>
<keyword evidence="2" id="KW-0862">Zinc</keyword>
<feature type="domain" description="CMP/dCMP-type deaminase" evidence="4">
    <location>
        <begin position="46"/>
        <end position="155"/>
    </location>
</feature>
<dbReference type="InterPro" id="IPR016192">
    <property type="entry name" value="APOBEC/CMP_deaminase_Zn-bd"/>
</dbReference>
<dbReference type="InterPro" id="IPR002125">
    <property type="entry name" value="CMP_dCMP_dom"/>
</dbReference>
<sequence length="195" mass="21516">MRDFSRRNFVTLFSGLCCSLPLLAQAKSLTVPLVRKAEDLSAKERQQHEFFMQKAIAQAAKNPAYPFGAIIADLQSGKIFSEGVNTGAENPTFHGEMVAINDYVHKHGNQGWQQMTLYTTGEPCSMCMSAIAWAGIKRVVWASSVQKIRASGIGQIDIPAAEIAFRAREFYQPVALISGVLATQTDNLFDQRTRS</sequence>
<comment type="caution">
    <text evidence="5">The sequence shown here is derived from an EMBL/GenBank/DDBJ whole genome shotgun (WGS) entry which is preliminary data.</text>
</comment>
<dbReference type="PANTHER" id="PTHR11079:SF203">
    <property type="entry name" value="CMP_DCMP-TYPE DEAMINASE DOMAIN-CONTAINING PROTEIN"/>
    <property type="match status" value="1"/>
</dbReference>
<keyword evidence="3" id="KW-0732">Signal</keyword>
<feature type="signal peptide" evidence="3">
    <location>
        <begin position="1"/>
        <end position="26"/>
    </location>
</feature>
<accession>A0ABV3N5F1</accession>
<dbReference type="EC" id="3.5.4.33" evidence="5"/>
<evidence type="ECO:0000259" key="4">
    <source>
        <dbReference type="PROSITE" id="PS51747"/>
    </source>
</evidence>
<dbReference type="PANTHER" id="PTHR11079">
    <property type="entry name" value="CYTOSINE DEAMINASE FAMILY MEMBER"/>
    <property type="match status" value="1"/>
</dbReference>
<protein>
    <submittedName>
        <fullName evidence="5">Nucleoside deaminase</fullName>
        <ecNumber evidence="5">3.5.4.33</ecNumber>
    </submittedName>
</protein>